<feature type="transmembrane region" description="Helical" evidence="8">
    <location>
        <begin position="1902"/>
        <end position="1924"/>
    </location>
</feature>
<dbReference type="Pfam" id="PF26111">
    <property type="entry name" value="Ig_Mok13"/>
    <property type="match status" value="1"/>
</dbReference>
<gene>
    <name evidence="11" type="ORF">BP5796_08751</name>
</gene>
<dbReference type="InterPro" id="IPR001296">
    <property type="entry name" value="Glyco_trans_1"/>
</dbReference>
<dbReference type="InterPro" id="IPR058654">
    <property type="entry name" value="Mok11-14/Ags1-like_TM"/>
</dbReference>
<dbReference type="InterPro" id="IPR013534">
    <property type="entry name" value="Starch_synth_cat_dom"/>
</dbReference>
<feature type="transmembrane region" description="Helical" evidence="8">
    <location>
        <begin position="2059"/>
        <end position="2077"/>
    </location>
</feature>
<proteinExistence type="inferred from homology"/>
<dbReference type="Pfam" id="PF00534">
    <property type="entry name" value="Glycos_transf_1"/>
    <property type="match status" value="1"/>
</dbReference>
<keyword evidence="8" id="KW-0472">Membrane</keyword>
<evidence type="ECO:0000256" key="5">
    <source>
        <dbReference type="ARBA" id="ARBA00023316"/>
    </source>
</evidence>
<dbReference type="Pfam" id="PF08323">
    <property type="entry name" value="Glyco_transf_5"/>
    <property type="match status" value="1"/>
</dbReference>
<dbReference type="Pfam" id="PF26108">
    <property type="entry name" value="GH_Mok13"/>
    <property type="match status" value="1"/>
</dbReference>
<dbReference type="EC" id="2.4.1.183" evidence="2"/>
<accession>A0A3D8R917</accession>
<evidence type="ECO:0000256" key="6">
    <source>
        <dbReference type="ARBA" id="ARBA00048960"/>
    </source>
</evidence>
<dbReference type="GO" id="GO:0070600">
    <property type="term" value="P:fungal-type cell wall (1-&gt;3)-alpha-glucan biosynthetic process"/>
    <property type="evidence" value="ECO:0007669"/>
    <property type="project" value="TreeGrafter"/>
</dbReference>
<organism evidence="11 12">
    <name type="scientific">Coleophoma crateriformis</name>
    <dbReference type="NCBI Taxonomy" id="565419"/>
    <lineage>
        <taxon>Eukaryota</taxon>
        <taxon>Fungi</taxon>
        <taxon>Dikarya</taxon>
        <taxon>Ascomycota</taxon>
        <taxon>Pezizomycotina</taxon>
        <taxon>Leotiomycetes</taxon>
        <taxon>Helotiales</taxon>
        <taxon>Dermateaceae</taxon>
        <taxon>Coleophoma</taxon>
    </lineage>
</organism>
<dbReference type="InterPro" id="IPR058655">
    <property type="entry name" value="Mok11-14/Ags1-like"/>
</dbReference>
<protein>
    <recommendedName>
        <fullName evidence="2">alpha-1,3-glucan synthase</fullName>
        <ecNumber evidence="2">2.4.1.183</ecNumber>
    </recommendedName>
</protein>
<comment type="similarity">
    <text evidence="1">Belongs to the glycosyltransferase group 1 family.</text>
</comment>
<name>A0A3D8R917_9HELO</name>
<dbReference type="InterPro" id="IPR058657">
    <property type="entry name" value="Mok11-13/Ags1-like_Ig"/>
</dbReference>
<dbReference type="Gene3D" id="3.20.20.80">
    <property type="entry name" value="Glycosidases"/>
    <property type="match status" value="1"/>
</dbReference>
<dbReference type="Gene3D" id="3.40.50.2000">
    <property type="entry name" value="Glycogen Phosphorylase B"/>
    <property type="match status" value="2"/>
</dbReference>
<dbReference type="Pfam" id="PF26122">
    <property type="entry name" value="CBM_Mok13"/>
    <property type="match status" value="1"/>
</dbReference>
<evidence type="ECO:0000256" key="2">
    <source>
        <dbReference type="ARBA" id="ARBA00012688"/>
    </source>
</evidence>
<dbReference type="Pfam" id="PF26114">
    <property type="entry name" value="Ig_2_Mok13"/>
    <property type="match status" value="1"/>
</dbReference>
<evidence type="ECO:0000256" key="7">
    <source>
        <dbReference type="SAM" id="MobiDB-lite"/>
    </source>
</evidence>
<dbReference type="PANTHER" id="PTHR47182:SF2">
    <property type="entry name" value="CELL WALL ALPHA-1,3-GLUCAN SYNTHASE AGS1"/>
    <property type="match status" value="1"/>
</dbReference>
<dbReference type="PANTHER" id="PTHR47182">
    <property type="entry name" value="CELL WALL ALPHA-1,3-GLUCAN SYNTHASE AGS1-RELATED"/>
    <property type="match status" value="1"/>
</dbReference>
<reference evidence="11 12" key="1">
    <citation type="journal article" date="2018" name="IMA Fungus">
        <title>IMA Genome-F 9: Draft genome sequence of Annulohypoxylon stygium, Aspergillus mulundensis, Berkeleyomyces basicola (syn. Thielaviopsis basicola), Ceratocystis smalleyi, two Cercospora beticola strains, Coleophoma cylindrospora, Fusarium fracticaudum, Phialophora cf. hyalina, and Morchella septimelata.</title>
        <authorList>
            <person name="Wingfield B.D."/>
            <person name="Bills G.F."/>
            <person name="Dong Y."/>
            <person name="Huang W."/>
            <person name="Nel W.J."/>
            <person name="Swalarsk-Parry B.S."/>
            <person name="Vaghefi N."/>
            <person name="Wilken P.M."/>
            <person name="An Z."/>
            <person name="de Beer Z.W."/>
            <person name="De Vos L."/>
            <person name="Chen L."/>
            <person name="Duong T.A."/>
            <person name="Gao Y."/>
            <person name="Hammerbacher A."/>
            <person name="Kikkert J.R."/>
            <person name="Li Y."/>
            <person name="Li H."/>
            <person name="Li K."/>
            <person name="Li Q."/>
            <person name="Liu X."/>
            <person name="Ma X."/>
            <person name="Naidoo K."/>
            <person name="Pethybridge S.J."/>
            <person name="Sun J."/>
            <person name="Steenkamp E.T."/>
            <person name="van der Nest M.A."/>
            <person name="van Wyk S."/>
            <person name="Wingfield M.J."/>
            <person name="Xiong C."/>
            <person name="Yue Q."/>
            <person name="Zhang X."/>
        </authorList>
    </citation>
    <scope>NUCLEOTIDE SEQUENCE [LARGE SCALE GENOMIC DNA]</scope>
    <source>
        <strain evidence="11 12">BP5796</strain>
    </source>
</reference>
<dbReference type="Proteomes" id="UP000256328">
    <property type="component" value="Unassembled WGS sequence"/>
</dbReference>
<feature type="transmembrane region" description="Helical" evidence="8">
    <location>
        <begin position="2187"/>
        <end position="2206"/>
    </location>
</feature>
<dbReference type="SUPFAM" id="SSF53756">
    <property type="entry name" value="UDP-Glycosyltransferase/glycogen phosphorylase"/>
    <property type="match status" value="1"/>
</dbReference>
<evidence type="ECO:0000256" key="9">
    <source>
        <dbReference type="SAM" id="SignalP"/>
    </source>
</evidence>
<dbReference type="OrthoDB" id="512920at2759"/>
<evidence type="ECO:0000256" key="8">
    <source>
        <dbReference type="SAM" id="Phobius"/>
    </source>
</evidence>
<evidence type="ECO:0000256" key="1">
    <source>
        <dbReference type="ARBA" id="ARBA00006122"/>
    </source>
</evidence>
<evidence type="ECO:0000256" key="3">
    <source>
        <dbReference type="ARBA" id="ARBA00022676"/>
    </source>
</evidence>
<sequence length="2214" mass="249551">MALCLYPLLLWLACLCYPTSALIYHPEYLDHNLNQNETATDAQDYWGSWADHEFHPSPKNWRMPIYTLFLDKFVNGDPTNDNANGTVFEQDVTGTQLRHGGDIDGLVDGLDYLHGMGIRVIYVAGTPYINQPSGADGYSPLDFTLLDPHFGTIHQWRNAIEEIHKRGMYILLDTTVSTMGDLVGFEGHLTDHAPLSVKGYPAIWKTDRRYLDFDIGHAYNDTCHYPQYYNMSGNAEPEQISQMLDGKCFDGDFNQHGSTPAFDQVPDWQRAITNFGSVQDRLKEWKPDVLAKIQNFACITINMLDIDGFRIDKATQLSAYGQSEWSDSVRQCAKKIGKDNFFIPGEITGGDSYGSVFLGRGRTPDNYLSSFDDGLSLSTENDPEYFIRPHGKQALDSAAFHYTFYRRLCKFLGLVDADFTREWDLDMEFVDMWNSMVISNDFGNANTGEFDPRHLWGVDNQDLFRWPAIVEGLPKQLVGQFLAALVMPGAPLILWGDEQAFYVLDNTDSNYPFGRQAMSSAVAWKLHGCYTIGVDIYYDFPLEKTLSGCHDEWNILDHRDPTAATRLILKDMFNRREQYPALKDGFDLTLLSSHTHFIYWSGTNGSRTEKGLWSVKRGSTVGQHHHPIWLLYSNENTTITYNIECGLESSIRAPFPEDTIIKSLFYPFEEHVIQASTASNGVYEYGCLPSVTIPPYGYAAFVSKKQFVELPPAITHFSPGHDARILSSSSKGDPQSIEIMFTFTSVMDCTSVLDSISIVSTTDSKQQPILDRQSISCSLQDKSNVELVAQRPGIFMFKAVLTNVFEGIHRVTIKNATAADAKSWTGTTDHFLFRLGQLDNPVVFPMQANYSSSLLQKDDRQSLMIAHTAAGSDSFRYSFDFGLTYSDWEEYSGAQTIVNASNLPQGQSSWNGQHVIVQYFTRLGGSSSHVQHSDPTFSSEPPIARRFPTLFVHGNFNKFGYDTGIDNSMIRNPDGIWTYHHMDEWPSNFALNIWGSSKSGKPNNSFVYGDLDKDGVLDRIPPYWFTENNINVSRGPEAPFLSWRIAVNDATLTYELIPVGSQAFQKFVFWILACLPILTALLAVRAFHSHFYRVVVVGASPTTEIRADMLMNVRSINTQMNSLLLRRRSRKNSTIDHELEDLMNDQDGFSKRTTVLVATLEYSIPSWNIEVKIGGLGVMAHLMGQNLESCNLIWVVPCLGGIEYPQAEALQPIEIVVKAINYSIDAYRYIQGNGVTYILLDAPIFRRQTKAQPYPARDDDLRSAIFYSAWNQATAEVMRRFPVDVYHANDFHGALAPIYLLPEVVPVCLSLHNAEFQGKWPLRTKSEVEEICSVFNISYDICSTYIQFGDSFNLLHAGASYLRLHQRGFGAVGVSKLYGKRSRARYPIFWGLKEIGALPNPDPSDRDDLPISLQAKKVPPVDVSSSNDEIEMADNGASRTSEKTKLQNWAGLKVDASVEILVFVGRWSAQKGIDLIADIAPKLLQKYNVQIVAVGPIVDVYGKFAATKFIKLMEKYPGRVFSKPEFISLPAFLFSGADFVLIPSRDEPFGLVAVEFGRKGILGIGAQVGGLGQMPGWWYTVESASTEHLTEQFEAACAEALVSKESARAMMRERGKKQRFPVSDWLDQTKKLRADTILASQGTAPLETVKTDQRFTEHSKNNEPWVSASTVTLTSEYPLIAIENVLDGQGDGESQNLDPIFTDADGQYQRHYVQELAHLTTRNSTTTLCIENFIARGRKIWFNDYRLAKMGMHSELPVPSLKRMVLDVVTRDTAGLDIQYKKIEAEEDGQEQVQLRSLTPIQRLLLYKIGDWPIYSFLLALGQILGGEASKLSLLTDPYGRSGPQIYETAIIYLASSIIWWIFYRQSRAAWVMIVPFGIYATSFFLLGLSEISLFNAIHHGILNLAILLYSSAASSTCLYFSLNFGDEGGVPIKDWVFRASAIQGIQQFYVAVLWYAGSSVPDRAISQTGIYQPTMWWLPLIFWPVAAIMCGVAYLLYHGLPEYYHYLPAVMPTFYTSTMSRKIVVWFLLIMFTQNYWLSPLFGRNLTYLWSSRGASPIQILLLIVLFYVIIWHYALKVFHRHSVQHSWLMPLFAIGLGAPRWGQMLWSTSKLGAFVPWFGANPNTSAITLTRVHLSFTLLSAQVIGSFALILSKFTAPDRIGPGTVFPDLSGYDPWGEMSLPVTPMFYIAFFFQIFVCFGFFFFFRAEQLWKP</sequence>
<keyword evidence="8" id="KW-0812">Transmembrane</keyword>
<dbReference type="EMBL" id="PDLN01000012">
    <property type="protein sequence ID" value="RDW70354.1"/>
    <property type="molecule type" value="Genomic_DNA"/>
</dbReference>
<keyword evidence="8" id="KW-1133">Transmembrane helix</keyword>
<dbReference type="Pfam" id="PF00128">
    <property type="entry name" value="Alpha-amylase"/>
    <property type="match status" value="1"/>
</dbReference>
<dbReference type="SMART" id="SM00642">
    <property type="entry name" value="Aamy"/>
    <property type="match status" value="1"/>
</dbReference>
<keyword evidence="3" id="KW-0328">Glycosyltransferase</keyword>
<feature type="region of interest" description="Disordered" evidence="7">
    <location>
        <begin position="1421"/>
        <end position="1441"/>
    </location>
</feature>
<dbReference type="InterPro" id="IPR058656">
    <property type="entry name" value="Mok11-13/Ags1-like_GH"/>
</dbReference>
<keyword evidence="9" id="KW-0732">Signal</keyword>
<dbReference type="SUPFAM" id="SSF51445">
    <property type="entry name" value="(Trans)glycosidases"/>
    <property type="match status" value="1"/>
</dbReference>
<evidence type="ECO:0000259" key="10">
    <source>
        <dbReference type="SMART" id="SM00642"/>
    </source>
</evidence>
<comment type="catalytic activity">
    <reaction evidence="6">
        <text>[(1-&gt;3)-alpha-D-glucosyl](n) + UDP-alpha-D-glucose = [(1-&gt;3)-alpha-D-glucosyl](n+1) + UDP + H(+)</text>
        <dbReference type="Rhea" id="RHEA:19749"/>
        <dbReference type="Rhea" id="RHEA-COMP:11150"/>
        <dbReference type="Rhea" id="RHEA-COMP:11151"/>
        <dbReference type="ChEBI" id="CHEBI:15378"/>
        <dbReference type="ChEBI" id="CHEBI:28100"/>
        <dbReference type="ChEBI" id="CHEBI:58223"/>
        <dbReference type="ChEBI" id="CHEBI:58885"/>
        <dbReference type="EC" id="2.4.1.183"/>
    </reaction>
</comment>
<dbReference type="InterPro" id="IPR058658">
    <property type="entry name" value="Mok11-13/Ags1-like_Ig_2"/>
</dbReference>
<dbReference type="GO" id="GO:0009277">
    <property type="term" value="C:fungal-type cell wall"/>
    <property type="evidence" value="ECO:0007669"/>
    <property type="project" value="TreeGrafter"/>
</dbReference>
<evidence type="ECO:0000256" key="4">
    <source>
        <dbReference type="ARBA" id="ARBA00022679"/>
    </source>
</evidence>
<feature type="signal peptide" evidence="9">
    <location>
        <begin position="1"/>
        <end position="21"/>
    </location>
</feature>
<feature type="domain" description="Glycosyl hydrolase family 13 catalytic" evidence="10">
    <location>
        <begin position="67"/>
        <end position="525"/>
    </location>
</feature>
<dbReference type="Pfam" id="PF26127">
    <property type="entry name" value="12TM_Mok13"/>
    <property type="match status" value="2"/>
</dbReference>
<feature type="transmembrane region" description="Helical" evidence="8">
    <location>
        <begin position="1977"/>
        <end position="1998"/>
    </location>
</feature>
<evidence type="ECO:0000313" key="11">
    <source>
        <dbReference type="EMBL" id="RDW70354.1"/>
    </source>
</evidence>
<keyword evidence="5" id="KW-0961">Cell wall biogenesis/degradation</keyword>
<keyword evidence="4" id="KW-0808">Transferase</keyword>
<feature type="transmembrane region" description="Helical" evidence="8">
    <location>
        <begin position="1936"/>
        <end position="1957"/>
    </location>
</feature>
<keyword evidence="12" id="KW-1185">Reference proteome</keyword>
<dbReference type="GO" id="GO:0047657">
    <property type="term" value="F:alpha-1,3-glucan synthase activity"/>
    <property type="evidence" value="ECO:0007669"/>
    <property type="project" value="UniProtKB-EC"/>
</dbReference>
<feature type="chain" id="PRO_5017683199" description="alpha-1,3-glucan synthase" evidence="9">
    <location>
        <begin position="22"/>
        <end position="2214"/>
    </location>
</feature>
<dbReference type="InterPro" id="IPR017853">
    <property type="entry name" value="GH"/>
</dbReference>
<dbReference type="InterPro" id="IPR058659">
    <property type="entry name" value="Mok11-13/Ags1-like_CBM"/>
</dbReference>
<dbReference type="InterPro" id="IPR006047">
    <property type="entry name" value="GH13_cat_dom"/>
</dbReference>
<feature type="transmembrane region" description="Helical" evidence="8">
    <location>
        <begin position="1845"/>
        <end position="1863"/>
    </location>
</feature>
<comment type="caution">
    <text evidence="11">The sequence shown here is derived from an EMBL/GenBank/DDBJ whole genome shotgun (WGS) entry which is preliminary data.</text>
</comment>
<feature type="transmembrane region" description="Helical" evidence="8">
    <location>
        <begin position="1870"/>
        <end position="1890"/>
    </location>
</feature>
<evidence type="ECO:0000313" key="12">
    <source>
        <dbReference type="Proteomes" id="UP000256328"/>
    </source>
</evidence>
<feature type="transmembrane region" description="Helical" evidence="8">
    <location>
        <begin position="2019"/>
        <end position="2039"/>
    </location>
</feature>